<comment type="subcellular location">
    <subcellularLocation>
        <location evidence="1">Membrane</location>
        <topology evidence="1">Multi-pass membrane protein</topology>
    </subcellularLocation>
</comment>
<comment type="similarity">
    <text evidence="2">Belongs to the OSTC family.</text>
</comment>
<dbReference type="PANTHER" id="PTHR13160">
    <property type="entry name" value="OLIGOSACCHARYLTRANSFERASE COMPLEX SUBUNIT OSTC"/>
    <property type="match status" value="1"/>
</dbReference>
<keyword evidence="5 6" id="KW-0472">Membrane</keyword>
<dbReference type="OrthoDB" id="10256333at2759"/>
<protein>
    <submittedName>
        <fullName evidence="7">Oligosaccharyl transferase complex subunit OST3/OST6</fullName>
    </submittedName>
</protein>
<dbReference type="InterPro" id="IPR021149">
    <property type="entry name" value="OligosaccharylTrfase_OST3/OST6"/>
</dbReference>
<keyword evidence="7" id="KW-0808">Transferase</keyword>
<keyword evidence="8" id="KW-1185">Reference proteome</keyword>
<sequence>MAETSDNINLWPLFTTVLASFVPKKLTISRRTPRWMRIFKKKPNAIVIWALVCVTYFAMAGGIIYDVLNKPPAIGQTRDPYNPDIVRTQFIFPRMNAQYRNEGFTASGLFILGGLGIMILFVASSARLPAALEGKRPFFVAFGPILTYGVFAAVRAMYRKKFATYMK</sequence>
<evidence type="ECO:0000313" key="8">
    <source>
        <dbReference type="Proteomes" id="UP000717585"/>
    </source>
</evidence>
<proteinExistence type="inferred from homology"/>
<keyword evidence="4 6" id="KW-1133">Transmembrane helix</keyword>
<comment type="caution">
    <text evidence="7">The sequence shown here is derived from an EMBL/GenBank/DDBJ whole genome shotgun (WGS) entry which is preliminary data.</text>
</comment>
<evidence type="ECO:0000256" key="5">
    <source>
        <dbReference type="ARBA" id="ARBA00023136"/>
    </source>
</evidence>
<dbReference type="EMBL" id="JAHDYR010000003">
    <property type="protein sequence ID" value="KAG9397320.1"/>
    <property type="molecule type" value="Genomic_DNA"/>
</dbReference>
<keyword evidence="3 6" id="KW-0812">Transmembrane</keyword>
<evidence type="ECO:0000256" key="3">
    <source>
        <dbReference type="ARBA" id="ARBA00022692"/>
    </source>
</evidence>
<name>A0A8J6B342_9EUKA</name>
<evidence type="ECO:0000256" key="2">
    <source>
        <dbReference type="ARBA" id="ARBA00009376"/>
    </source>
</evidence>
<organism evidence="7 8">
    <name type="scientific">Carpediemonas membranifera</name>
    <dbReference type="NCBI Taxonomy" id="201153"/>
    <lineage>
        <taxon>Eukaryota</taxon>
        <taxon>Metamonada</taxon>
        <taxon>Carpediemonas-like organisms</taxon>
        <taxon>Carpediemonas</taxon>
    </lineage>
</organism>
<dbReference type="PANTHER" id="PTHR13160:SF4">
    <property type="entry name" value="OLIGOSACCHARYLTRANSFERASE COMPLEX SUBUNIT OSTC"/>
    <property type="match status" value="1"/>
</dbReference>
<evidence type="ECO:0000313" key="7">
    <source>
        <dbReference type="EMBL" id="KAG9397320.1"/>
    </source>
</evidence>
<dbReference type="AlphaFoldDB" id="A0A8J6B342"/>
<feature type="transmembrane region" description="Helical" evidence="6">
    <location>
        <begin position="138"/>
        <end position="158"/>
    </location>
</feature>
<feature type="transmembrane region" description="Helical" evidence="6">
    <location>
        <begin position="46"/>
        <end position="68"/>
    </location>
</feature>
<evidence type="ECO:0000256" key="6">
    <source>
        <dbReference type="SAM" id="Phobius"/>
    </source>
</evidence>
<dbReference type="Proteomes" id="UP000717585">
    <property type="component" value="Unassembled WGS sequence"/>
</dbReference>
<gene>
    <name evidence="7" type="ORF">J8273_1235</name>
</gene>
<dbReference type="GO" id="GO:0008250">
    <property type="term" value="C:oligosaccharyltransferase complex"/>
    <property type="evidence" value="ECO:0007669"/>
    <property type="project" value="InterPro"/>
</dbReference>
<dbReference type="Pfam" id="PF04756">
    <property type="entry name" value="OST3_OST6"/>
    <property type="match status" value="1"/>
</dbReference>
<evidence type="ECO:0000256" key="4">
    <source>
        <dbReference type="ARBA" id="ARBA00022989"/>
    </source>
</evidence>
<evidence type="ECO:0000256" key="1">
    <source>
        <dbReference type="ARBA" id="ARBA00004141"/>
    </source>
</evidence>
<dbReference type="GO" id="GO:0016740">
    <property type="term" value="F:transferase activity"/>
    <property type="evidence" value="ECO:0007669"/>
    <property type="project" value="UniProtKB-KW"/>
</dbReference>
<accession>A0A8J6B342</accession>
<dbReference type="InterPro" id="IPR042416">
    <property type="entry name" value="OSTC"/>
</dbReference>
<feature type="transmembrane region" description="Helical" evidence="6">
    <location>
        <begin position="104"/>
        <end position="126"/>
    </location>
</feature>
<reference evidence="7" key="1">
    <citation type="submission" date="2021-05" db="EMBL/GenBank/DDBJ databases">
        <title>A free-living protist that lacks canonical eukaryotic 1 DNA replication and segregation systems.</title>
        <authorList>
            <person name="Salas-Leiva D.E."/>
            <person name="Tromer E.C."/>
            <person name="Curtis B.A."/>
            <person name="Jerlstrom-Hultqvist J."/>
            <person name="Kolisko M."/>
            <person name="Yi Z."/>
            <person name="Salas-Leiva J.S."/>
            <person name="Gallot-Lavallee L."/>
            <person name="Kops G.J.P.L."/>
            <person name="Archibald J.M."/>
            <person name="Simpson A.G.B."/>
            <person name="Roger A.J."/>
        </authorList>
    </citation>
    <scope>NUCLEOTIDE SEQUENCE</scope>
    <source>
        <strain evidence="7">BICM</strain>
    </source>
</reference>